<gene>
    <name evidence="1" type="ORF">S03H2_13763</name>
</gene>
<proteinExistence type="predicted"/>
<evidence type="ECO:0000313" key="1">
    <source>
        <dbReference type="EMBL" id="GAH39617.1"/>
    </source>
</evidence>
<name>X1F3V4_9ZZZZ</name>
<dbReference type="AlphaFoldDB" id="X1F3V4"/>
<feature type="non-terminal residue" evidence="1">
    <location>
        <position position="1"/>
    </location>
</feature>
<organism evidence="1">
    <name type="scientific">marine sediment metagenome</name>
    <dbReference type="NCBI Taxonomy" id="412755"/>
    <lineage>
        <taxon>unclassified sequences</taxon>
        <taxon>metagenomes</taxon>
        <taxon>ecological metagenomes</taxon>
    </lineage>
</organism>
<comment type="caution">
    <text evidence="1">The sequence shown here is derived from an EMBL/GenBank/DDBJ whole genome shotgun (WGS) entry which is preliminary data.</text>
</comment>
<sequence>QNYMSYNSADNDLNFEYRVSIIALKDSITPFPVFAEVK</sequence>
<protein>
    <submittedName>
        <fullName evidence="1">Uncharacterized protein</fullName>
    </submittedName>
</protein>
<accession>X1F3V4</accession>
<reference evidence="1" key="1">
    <citation type="journal article" date="2014" name="Front. Microbiol.">
        <title>High frequency of phylogenetically diverse reductive dehalogenase-homologous genes in deep subseafloor sedimentary metagenomes.</title>
        <authorList>
            <person name="Kawai M."/>
            <person name="Futagami T."/>
            <person name="Toyoda A."/>
            <person name="Takaki Y."/>
            <person name="Nishi S."/>
            <person name="Hori S."/>
            <person name="Arai W."/>
            <person name="Tsubouchi T."/>
            <person name="Morono Y."/>
            <person name="Uchiyama I."/>
            <person name="Ito T."/>
            <person name="Fujiyama A."/>
            <person name="Inagaki F."/>
            <person name="Takami H."/>
        </authorList>
    </citation>
    <scope>NUCLEOTIDE SEQUENCE</scope>
    <source>
        <strain evidence="1">Expedition CK06-06</strain>
    </source>
</reference>
<dbReference type="EMBL" id="BARU01006980">
    <property type="protein sequence ID" value="GAH39617.1"/>
    <property type="molecule type" value="Genomic_DNA"/>
</dbReference>